<sequence length="128" mass="14731">MRDEKTSKILKAIGGVLIIDVKGEPKLCAMEDLKKSKFFDIGSLFNAIRVLNNKEVEDYGLKWPTYRDASGEISNSWKTIQEVHSRSDNDWDFIVAVCEQLNEEVPEVLEKYIVLQNLDSFRNGTLQY</sequence>
<proteinExistence type="predicted"/>
<dbReference type="GeneID" id="14013031"/>
<keyword evidence="2" id="KW-1185">Reference proteome</keyword>
<dbReference type="KEGG" id="vg:14013031"/>
<gene>
    <name evidence="1" type="ORF">RaK2_00443</name>
</gene>
<protein>
    <submittedName>
        <fullName evidence="1">Uncharacterized protein</fullName>
    </submittedName>
</protein>
<dbReference type="RefSeq" id="YP_007007598.1">
    <property type="nucleotide sequence ID" value="NC_019526.1"/>
</dbReference>
<dbReference type="Proteomes" id="UP000007524">
    <property type="component" value="Segment"/>
</dbReference>
<organism evidence="1 2">
    <name type="scientific">Klebsiella phage vB_KleM_RaK2</name>
    <dbReference type="NCBI Taxonomy" id="1147094"/>
    <lineage>
        <taxon>Viruses</taxon>
        <taxon>Duplodnaviria</taxon>
        <taxon>Heunggongvirae</taxon>
        <taxon>Uroviricota</taxon>
        <taxon>Caudoviricetes</taxon>
        <taxon>Alcyoneusvirus</taxon>
        <taxon>Alcyoneusvirus RaK2</taxon>
    </lineage>
</organism>
<evidence type="ECO:0000313" key="2">
    <source>
        <dbReference type="Proteomes" id="UP000007524"/>
    </source>
</evidence>
<dbReference type="EMBL" id="JQ513383">
    <property type="protein sequence ID" value="AFA44716.1"/>
    <property type="molecule type" value="Genomic_DNA"/>
</dbReference>
<dbReference type="OrthoDB" id="19751at10239"/>
<evidence type="ECO:0000313" key="1">
    <source>
        <dbReference type="EMBL" id="AFA44716.1"/>
    </source>
</evidence>
<accession>H6X4Q0</accession>
<name>H6X4Q0_9CAUD</name>
<reference evidence="1 2" key="1">
    <citation type="journal article" date="2012" name="J. Virol.">
        <title>Genome of Klebsiella sp.-Infecting Bacteriophage vB_KleM_RaK2.</title>
        <authorList>
            <person name="Simoliunas E."/>
            <person name="Kaliniene L."/>
            <person name="Truncaite L."/>
            <person name="Klausa V."/>
            <person name="Zajanckauskaite A."/>
            <person name="Meskys R."/>
        </authorList>
    </citation>
    <scope>NUCLEOTIDE SEQUENCE [LARGE SCALE GENOMIC DNA]</scope>
</reference>